<keyword evidence="1" id="KW-1133">Transmembrane helix</keyword>
<keyword evidence="1" id="KW-0472">Membrane</keyword>
<feature type="transmembrane region" description="Helical" evidence="1">
    <location>
        <begin position="89"/>
        <end position="109"/>
    </location>
</feature>
<accession>A0A9Q4C2K0</accession>
<evidence type="ECO:0000313" key="3">
    <source>
        <dbReference type="Proteomes" id="UP001149411"/>
    </source>
</evidence>
<name>A0A9Q4C2K0_9EURY</name>
<gene>
    <name evidence="2" type="ORF">EGH25_04945</name>
</gene>
<proteinExistence type="predicted"/>
<sequence length="152" mass="15986">MTDTVILPLGVVAGLVATLGMDLAMRRLPEGGTPPRVAAGVLTETHPDVSSERLSGFVHYFAGAGSGVLYAYLYLVIGSLASVPPIAEAVLATVVLYIGMVGFFVLVPLRLSSVEKGRRRGIARDWGLSALVYVMVVAPVFGVMLRGVGTVW</sequence>
<feature type="transmembrane region" description="Helical" evidence="1">
    <location>
        <begin position="6"/>
        <end position="25"/>
    </location>
</feature>
<evidence type="ECO:0000313" key="2">
    <source>
        <dbReference type="EMBL" id="MCX2818697.1"/>
    </source>
</evidence>
<keyword evidence="3" id="KW-1185">Reference proteome</keyword>
<protein>
    <submittedName>
        <fullName evidence="2">Uncharacterized protein</fullName>
    </submittedName>
</protein>
<dbReference type="EMBL" id="RKLV01000004">
    <property type="protein sequence ID" value="MCX2818697.1"/>
    <property type="molecule type" value="Genomic_DNA"/>
</dbReference>
<keyword evidence="1" id="KW-0812">Transmembrane</keyword>
<comment type="caution">
    <text evidence="2">The sequence shown here is derived from an EMBL/GenBank/DDBJ whole genome shotgun (WGS) entry which is preliminary data.</text>
</comment>
<organism evidence="2 3">
    <name type="scientific">Halorutilus salinus</name>
    <dbReference type="NCBI Taxonomy" id="2487751"/>
    <lineage>
        <taxon>Archaea</taxon>
        <taxon>Methanobacteriati</taxon>
        <taxon>Methanobacteriota</taxon>
        <taxon>Stenosarchaea group</taxon>
        <taxon>Halobacteria</taxon>
        <taxon>Halorutilales</taxon>
        <taxon>Halorutilaceae</taxon>
        <taxon>Halorutilus</taxon>
    </lineage>
</organism>
<dbReference type="RefSeq" id="WP_266086539.1">
    <property type="nucleotide sequence ID" value="NZ_RKLV01000004.1"/>
</dbReference>
<dbReference type="AlphaFoldDB" id="A0A9Q4C2K0"/>
<evidence type="ECO:0000256" key="1">
    <source>
        <dbReference type="SAM" id="Phobius"/>
    </source>
</evidence>
<feature type="transmembrane region" description="Helical" evidence="1">
    <location>
        <begin position="130"/>
        <end position="149"/>
    </location>
</feature>
<dbReference type="Proteomes" id="UP001149411">
    <property type="component" value="Unassembled WGS sequence"/>
</dbReference>
<feature type="transmembrane region" description="Helical" evidence="1">
    <location>
        <begin position="57"/>
        <end position="77"/>
    </location>
</feature>
<reference evidence="2" key="1">
    <citation type="submission" date="2022-09" db="EMBL/GenBank/DDBJ databases">
        <title>Haloadaptaus new haloarchaeum isolated from saline soil.</title>
        <authorList>
            <person name="Duran-Viseras A."/>
            <person name="Sanchez-Porro C."/>
            <person name="Ventosa A."/>
        </authorList>
    </citation>
    <scope>NUCLEOTIDE SEQUENCE</scope>
    <source>
        <strain evidence="2">F3-133</strain>
    </source>
</reference>